<dbReference type="PANTHER" id="PTHR43719">
    <property type="entry name" value="TWO-COMPONENT HISTIDINE KINASE"/>
    <property type="match status" value="1"/>
</dbReference>
<feature type="region of interest" description="Disordered" evidence="3">
    <location>
        <begin position="1044"/>
        <end position="1075"/>
    </location>
</feature>
<evidence type="ECO:0000256" key="3">
    <source>
        <dbReference type="SAM" id="MobiDB-lite"/>
    </source>
</evidence>
<dbReference type="Gene3D" id="3.30.565.10">
    <property type="entry name" value="Histidine kinase-like ATPase, C-terminal domain"/>
    <property type="match status" value="1"/>
</dbReference>
<dbReference type="InterPro" id="IPR029016">
    <property type="entry name" value="GAF-like_dom_sf"/>
</dbReference>
<dbReference type="SUPFAM" id="SSF47384">
    <property type="entry name" value="Homodimeric domain of signal transducing histidine kinase"/>
    <property type="match status" value="1"/>
</dbReference>
<dbReference type="GO" id="GO:0000155">
    <property type="term" value="F:phosphorelay sensor kinase activity"/>
    <property type="evidence" value="ECO:0007669"/>
    <property type="project" value="InterPro"/>
</dbReference>
<dbReference type="FunFam" id="1.10.287.130:FF:000023">
    <property type="entry name" value="Sensor histidine kinase/response regulator, putative"/>
    <property type="match status" value="1"/>
</dbReference>
<dbReference type="Pfam" id="PF00512">
    <property type="entry name" value="HisKA"/>
    <property type="match status" value="1"/>
</dbReference>
<dbReference type="InterPro" id="IPR050956">
    <property type="entry name" value="2C_system_His_kinase"/>
</dbReference>
<dbReference type="SMART" id="SM00387">
    <property type="entry name" value="HATPase_c"/>
    <property type="match status" value="1"/>
</dbReference>
<comment type="caution">
    <text evidence="6">The sequence shown here is derived from an EMBL/GenBank/DDBJ whole genome shotgun (WGS) entry which is preliminary data.</text>
</comment>
<dbReference type="SUPFAM" id="SSF55874">
    <property type="entry name" value="ATPase domain of HSP90 chaperone/DNA topoisomerase II/histidine kinase"/>
    <property type="match status" value="1"/>
</dbReference>
<dbReference type="InterPro" id="IPR004358">
    <property type="entry name" value="Sig_transdc_His_kin-like_C"/>
</dbReference>
<dbReference type="CDD" id="cd00082">
    <property type="entry name" value="HisKA"/>
    <property type="match status" value="1"/>
</dbReference>
<protein>
    <submittedName>
        <fullName evidence="6">Putative histidine kinase HHK4p</fullName>
    </submittedName>
</protein>
<organism evidence="6 7">
    <name type="scientific">Clohesyomyces aquaticus</name>
    <dbReference type="NCBI Taxonomy" id="1231657"/>
    <lineage>
        <taxon>Eukaryota</taxon>
        <taxon>Fungi</taxon>
        <taxon>Dikarya</taxon>
        <taxon>Ascomycota</taxon>
        <taxon>Pezizomycotina</taxon>
        <taxon>Dothideomycetes</taxon>
        <taxon>Pleosporomycetidae</taxon>
        <taxon>Pleosporales</taxon>
        <taxon>Lindgomycetaceae</taxon>
        <taxon>Clohesyomyces</taxon>
    </lineage>
</organism>
<dbReference type="EMBL" id="MCFA01000266">
    <property type="protein sequence ID" value="ORX95962.1"/>
    <property type="molecule type" value="Genomic_DNA"/>
</dbReference>
<dbReference type="InterPro" id="IPR001789">
    <property type="entry name" value="Sig_transdc_resp-reg_receiver"/>
</dbReference>
<feature type="modified residue" description="4-aspartylphosphate" evidence="2">
    <location>
        <position position="1135"/>
    </location>
</feature>
<dbReference type="AlphaFoldDB" id="A0A1Y1YD98"/>
<dbReference type="Pfam" id="PF00072">
    <property type="entry name" value="Response_reg"/>
    <property type="match status" value="1"/>
</dbReference>
<dbReference type="InterPro" id="IPR005467">
    <property type="entry name" value="His_kinase_dom"/>
</dbReference>
<dbReference type="InterPro" id="IPR011006">
    <property type="entry name" value="CheY-like_superfamily"/>
</dbReference>
<proteinExistence type="predicted"/>
<feature type="compositionally biased region" description="Polar residues" evidence="3">
    <location>
        <begin position="283"/>
        <end position="297"/>
    </location>
</feature>
<dbReference type="PRINTS" id="PR00344">
    <property type="entry name" value="BCTRLSENSOR"/>
</dbReference>
<dbReference type="Gene3D" id="3.40.50.2300">
    <property type="match status" value="1"/>
</dbReference>
<name>A0A1Y1YD98_9PLEO</name>
<dbReference type="InterPro" id="IPR036097">
    <property type="entry name" value="HisK_dim/P_sf"/>
</dbReference>
<evidence type="ECO:0000256" key="2">
    <source>
        <dbReference type="PROSITE-ProRule" id="PRU00169"/>
    </source>
</evidence>
<keyword evidence="1 2" id="KW-0597">Phosphoprotein</keyword>
<reference evidence="6 7" key="1">
    <citation type="submission" date="2016-07" db="EMBL/GenBank/DDBJ databases">
        <title>Pervasive Adenine N6-methylation of Active Genes in Fungi.</title>
        <authorList>
            <consortium name="DOE Joint Genome Institute"/>
            <person name="Mondo S.J."/>
            <person name="Dannebaum R.O."/>
            <person name="Kuo R.C."/>
            <person name="Labutti K."/>
            <person name="Haridas S."/>
            <person name="Kuo A."/>
            <person name="Salamov A."/>
            <person name="Ahrendt S.R."/>
            <person name="Lipzen A."/>
            <person name="Sullivan W."/>
            <person name="Andreopoulos W.B."/>
            <person name="Clum A."/>
            <person name="Lindquist E."/>
            <person name="Daum C."/>
            <person name="Ramamoorthy G.K."/>
            <person name="Gryganskyi A."/>
            <person name="Culley D."/>
            <person name="Magnuson J.K."/>
            <person name="James T.Y."/>
            <person name="O'Malley M.A."/>
            <person name="Stajich J.E."/>
            <person name="Spatafora J.W."/>
            <person name="Visel A."/>
            <person name="Grigoriev I.V."/>
        </authorList>
    </citation>
    <scope>NUCLEOTIDE SEQUENCE [LARGE SCALE GENOMIC DNA]</scope>
    <source>
        <strain evidence="6 7">CBS 115471</strain>
    </source>
</reference>
<gene>
    <name evidence="6" type="ORF">BCR34DRAFT_498076</name>
</gene>
<dbReference type="SMART" id="SM00448">
    <property type="entry name" value="REC"/>
    <property type="match status" value="1"/>
</dbReference>
<feature type="domain" description="Response regulatory" evidence="5">
    <location>
        <begin position="1085"/>
        <end position="1205"/>
    </location>
</feature>
<evidence type="ECO:0000259" key="4">
    <source>
        <dbReference type="PROSITE" id="PS50109"/>
    </source>
</evidence>
<dbReference type="InterPro" id="IPR003661">
    <property type="entry name" value="HisK_dim/P_dom"/>
</dbReference>
<dbReference type="OrthoDB" id="303614at2759"/>
<dbReference type="SMART" id="SM00388">
    <property type="entry name" value="HisKA"/>
    <property type="match status" value="1"/>
</dbReference>
<evidence type="ECO:0000259" key="5">
    <source>
        <dbReference type="PROSITE" id="PS50110"/>
    </source>
</evidence>
<evidence type="ECO:0000313" key="7">
    <source>
        <dbReference type="Proteomes" id="UP000193144"/>
    </source>
</evidence>
<dbReference type="FunFam" id="3.30.450.40:FF:000083">
    <property type="entry name" value="Sensor histidine kinase/response regulator, putative (AFU_orthologue AFUA_4G00660)"/>
    <property type="match status" value="1"/>
</dbReference>
<accession>A0A1Y1YD98</accession>
<dbReference type="InterPro" id="IPR003594">
    <property type="entry name" value="HATPase_dom"/>
</dbReference>
<dbReference type="SUPFAM" id="SSF52172">
    <property type="entry name" value="CheY-like"/>
    <property type="match status" value="1"/>
</dbReference>
<feature type="region of interest" description="Disordered" evidence="3">
    <location>
        <begin position="248"/>
        <end position="363"/>
    </location>
</feature>
<dbReference type="Gene3D" id="3.30.450.40">
    <property type="match status" value="1"/>
</dbReference>
<dbReference type="PROSITE" id="PS50109">
    <property type="entry name" value="HIS_KIN"/>
    <property type="match status" value="1"/>
</dbReference>
<dbReference type="Pfam" id="PF02518">
    <property type="entry name" value="HATPase_c"/>
    <property type="match status" value="1"/>
</dbReference>
<keyword evidence="7" id="KW-1185">Reference proteome</keyword>
<dbReference type="Proteomes" id="UP000193144">
    <property type="component" value="Unassembled WGS sequence"/>
</dbReference>
<dbReference type="PROSITE" id="PS50110">
    <property type="entry name" value="RESPONSE_REGULATORY"/>
    <property type="match status" value="1"/>
</dbReference>
<dbReference type="PANTHER" id="PTHR43719:SF11">
    <property type="entry name" value="HISTIDINE KINASE_RESPONSE REGULATOR, PUTATIVE-RELATED"/>
    <property type="match status" value="1"/>
</dbReference>
<keyword evidence="6" id="KW-0418">Kinase</keyword>
<feature type="compositionally biased region" description="Polar residues" evidence="3">
    <location>
        <begin position="1044"/>
        <end position="1057"/>
    </location>
</feature>
<dbReference type="Gene3D" id="1.10.287.130">
    <property type="match status" value="1"/>
</dbReference>
<dbReference type="InterPro" id="IPR036890">
    <property type="entry name" value="HATPase_C_sf"/>
</dbReference>
<evidence type="ECO:0000313" key="6">
    <source>
        <dbReference type="EMBL" id="ORX95962.1"/>
    </source>
</evidence>
<dbReference type="CDD" id="cd17546">
    <property type="entry name" value="REC_hyHK_CKI1_RcsC-like"/>
    <property type="match status" value="1"/>
</dbReference>
<keyword evidence="6" id="KW-0808">Transferase</keyword>
<dbReference type="SUPFAM" id="SSF55781">
    <property type="entry name" value="GAF domain-like"/>
    <property type="match status" value="1"/>
</dbReference>
<evidence type="ECO:0000256" key="1">
    <source>
        <dbReference type="ARBA" id="ARBA00022553"/>
    </source>
</evidence>
<feature type="domain" description="Histidine kinase" evidence="4">
    <location>
        <begin position="587"/>
        <end position="851"/>
    </location>
</feature>
<dbReference type="STRING" id="1231657.A0A1Y1YD98"/>
<sequence>MDRAKEREFYRYAPHDSAPRVLGPCGTDEGACSYYYQSQNAKHDDLPVPPANPRGPCPSDDPALTAFAQLGALRLNARRCMISFFDRKNIYILAEATKTLSLQTGTSQLGEDRLAWGTTTFPRGMSICNSTVNLPLDCSSGYDDYTNVPALIIPDLSRDSRFKHQPFVTEYPHCRFYAGVPIRSPKGHAIGSYCVIDDSPRNAMPAVETDFMKDMALTVMRHLEMRRATEDYERAGTMVRSLGSFAEGRSSSEDWWQDPWETEEGGSDAPVDSAGAPTRQRRPTVSSTPTARPSDTQKPVVVDRNDSVDSSQSSLKGQDPLSPASIVPSVDITPVSEAATDSRPAEISTKAAASTKDAPPQDRVTSEVRATFTRAANMILEATESDGCIFLDAKVSTFGGMVDEELIQEQPSEQEKPSVVLGVSLANNQVADPNTSAAEYPMTESVLRYLLRTYPHGTIFNFDDDASAGMQSDGEGVDSEIPPPTPLAETLGFLAPKRAESSKSQDDEIILREVFPSAKTLVLYPLWDAHRDRWYAGAIIWSSDPMRVFTSEQELSYLAAFGNSVMAEVARLDTKLADAAKGDFISSISHELRSPLHGILGSCELLQDTQIDPFQSSMAQTIETCGKTLLDTINHVLDFAKINNLTRGTSKRQKHRSQSTKQVITAGKGHTNDIMTLITDVDLSVLTEEVLETVFAGYNFQKSAVETHETSKPSTDHPPIAIIVDINKSDNFVFRTQPGAWRRILMNLFGNALKYTQAGYIKIKLQLGKSSPEHDVAELRLTISDSGIGMSEDYVNNRIFHSFAQENPLSQGTGLGLSIVKQIIKSLGGDIDVRSQKGYGTKFTVCCPLKFSMLSPAISAALPDRDLWSLARKRTHGMRVSFIGFDEQGDYFPAKNLQNKNATVLTLKALDNLCTDWFGMRVQKQGSPQATAPDLLVATESGAKELRQQYTSDRDSASTCPVVVLCQGAASAHLTTAITVPGQIFECISQPCGPHKMAKALVSCLDRDANREMQSSTGRDSALSNIDSLNLKENVKSKRLSTATFDSPRPTITSTLSAPEVARSPTKTSTILPPTPVIPQQRALNCLAVDDNSINLTLLRAFIDKLGHKHVLATNGVEAVDMFKLKPDLDVVLMDINMPEMDGLEATRQIRAHERDLGLRPVTIIALTGVASAEAQEEAHVSGVNLFLIKPVTVTNLDVVLKGVVRG</sequence>